<dbReference type="SMART" id="SM00174">
    <property type="entry name" value="RHO"/>
    <property type="match status" value="1"/>
</dbReference>
<dbReference type="OrthoDB" id="18798at2759"/>
<evidence type="ECO:0000256" key="3">
    <source>
        <dbReference type="ARBA" id="ARBA00022801"/>
    </source>
</evidence>
<accession>A0A433UEE8</accession>
<dbReference type="PROSITE" id="PS51421">
    <property type="entry name" value="RAS"/>
    <property type="match status" value="1"/>
</dbReference>
<organism evidence="5 6">
    <name type="scientific">Elysia chlorotica</name>
    <name type="common">Eastern emerald elysia</name>
    <name type="synonym">Sea slug</name>
    <dbReference type="NCBI Taxonomy" id="188477"/>
    <lineage>
        <taxon>Eukaryota</taxon>
        <taxon>Metazoa</taxon>
        <taxon>Spiralia</taxon>
        <taxon>Lophotrochozoa</taxon>
        <taxon>Mollusca</taxon>
        <taxon>Gastropoda</taxon>
        <taxon>Heterobranchia</taxon>
        <taxon>Euthyneura</taxon>
        <taxon>Panpulmonata</taxon>
        <taxon>Sacoglossa</taxon>
        <taxon>Placobranchoidea</taxon>
        <taxon>Plakobranchidae</taxon>
        <taxon>Elysia</taxon>
    </lineage>
</organism>
<dbReference type="PRINTS" id="PR00449">
    <property type="entry name" value="RASTRNSFRMNG"/>
</dbReference>
<dbReference type="GO" id="GO:0005525">
    <property type="term" value="F:GTP binding"/>
    <property type="evidence" value="ECO:0007669"/>
    <property type="project" value="InterPro"/>
</dbReference>
<dbReference type="STRING" id="188477.A0A433UEE8"/>
<sequence>MEDKTHKHVANGNCRDINIAVLGAKNVGKSAMIVRFLTGRFIGDYDPHMDAIFDTHIPVDGKHFTAHIMDTAQAQDCTTSSDSEFKEDPVSWADGFLLVFSLTDRASFTMVREMVSWLRTVREDERVPILVAGNKSDLVHLRSVTRPDCDTWAAEQGLLFQEVSASEDPASVQRAFISLCRHVRALCKKREKLSWTLQRPAVAAKLQIRQSLKNLAEKKIWRTRTSTF</sequence>
<dbReference type="SUPFAM" id="SSF52540">
    <property type="entry name" value="P-loop containing nucleoside triphosphate hydrolases"/>
    <property type="match status" value="1"/>
</dbReference>
<comment type="catalytic activity">
    <reaction evidence="4">
        <text>GTP + H2O = GDP + phosphate + H(+)</text>
        <dbReference type="Rhea" id="RHEA:19669"/>
        <dbReference type="ChEBI" id="CHEBI:15377"/>
        <dbReference type="ChEBI" id="CHEBI:15378"/>
        <dbReference type="ChEBI" id="CHEBI:37565"/>
        <dbReference type="ChEBI" id="CHEBI:43474"/>
        <dbReference type="ChEBI" id="CHEBI:58189"/>
        <dbReference type="EC" id="3.6.5.2"/>
    </reaction>
</comment>
<keyword evidence="6" id="KW-1185">Reference proteome</keyword>
<dbReference type="EC" id="3.6.5.2" evidence="2"/>
<dbReference type="Pfam" id="PF00071">
    <property type="entry name" value="Ras"/>
    <property type="match status" value="1"/>
</dbReference>
<evidence type="ECO:0000256" key="2">
    <source>
        <dbReference type="ARBA" id="ARBA00011984"/>
    </source>
</evidence>
<comment type="caution">
    <text evidence="5">The sequence shown here is derived from an EMBL/GenBank/DDBJ whole genome shotgun (WGS) entry which is preliminary data.</text>
</comment>
<evidence type="ECO:0000313" key="5">
    <source>
        <dbReference type="EMBL" id="RUS92158.1"/>
    </source>
</evidence>
<gene>
    <name evidence="5" type="ORF">EGW08_000011</name>
</gene>
<dbReference type="InterPro" id="IPR001806">
    <property type="entry name" value="Small_GTPase"/>
</dbReference>
<dbReference type="NCBIfam" id="TIGR00231">
    <property type="entry name" value="small_GTP"/>
    <property type="match status" value="1"/>
</dbReference>
<keyword evidence="3" id="KW-0378">Hydrolase</keyword>
<reference evidence="5 6" key="1">
    <citation type="submission" date="2019-01" db="EMBL/GenBank/DDBJ databases">
        <title>A draft genome assembly of the solar-powered sea slug Elysia chlorotica.</title>
        <authorList>
            <person name="Cai H."/>
            <person name="Li Q."/>
            <person name="Fang X."/>
            <person name="Li J."/>
            <person name="Curtis N.E."/>
            <person name="Altenburger A."/>
            <person name="Shibata T."/>
            <person name="Feng M."/>
            <person name="Maeda T."/>
            <person name="Schwartz J.A."/>
            <person name="Shigenobu S."/>
            <person name="Lundholm N."/>
            <person name="Nishiyama T."/>
            <person name="Yang H."/>
            <person name="Hasebe M."/>
            <person name="Li S."/>
            <person name="Pierce S.K."/>
            <person name="Wang J."/>
        </authorList>
    </citation>
    <scope>NUCLEOTIDE SEQUENCE [LARGE SCALE GENOMIC DNA]</scope>
    <source>
        <strain evidence="5">EC2010</strain>
        <tissue evidence="5">Whole organism of an adult</tissue>
    </source>
</reference>
<comment type="similarity">
    <text evidence="1">Belongs to the small GTPase superfamily. Ras family.</text>
</comment>
<proteinExistence type="inferred from homology"/>
<protein>
    <recommendedName>
        <fullName evidence="2">small monomeric GTPase</fullName>
        <ecNumber evidence="2">3.6.5.2</ecNumber>
    </recommendedName>
</protein>
<dbReference type="PANTHER" id="PTHR45704">
    <property type="entry name" value="RAS-LIKE FAMILY MEMBER 11"/>
    <property type="match status" value="1"/>
</dbReference>
<dbReference type="Proteomes" id="UP000271974">
    <property type="component" value="Unassembled WGS sequence"/>
</dbReference>
<dbReference type="SMART" id="SM00173">
    <property type="entry name" value="RAS"/>
    <property type="match status" value="1"/>
</dbReference>
<dbReference type="InterPro" id="IPR005225">
    <property type="entry name" value="Small_GTP-bd"/>
</dbReference>
<dbReference type="AlphaFoldDB" id="A0A433UEE8"/>
<dbReference type="EMBL" id="RQTK01000001">
    <property type="protein sequence ID" value="RUS92158.1"/>
    <property type="molecule type" value="Genomic_DNA"/>
</dbReference>
<dbReference type="InterPro" id="IPR051065">
    <property type="entry name" value="Ras-related_GTPase"/>
</dbReference>
<dbReference type="PROSITE" id="PS51419">
    <property type="entry name" value="RAB"/>
    <property type="match status" value="1"/>
</dbReference>
<evidence type="ECO:0000313" key="6">
    <source>
        <dbReference type="Proteomes" id="UP000271974"/>
    </source>
</evidence>
<name>A0A433UEE8_ELYCH</name>
<dbReference type="SMART" id="SM00175">
    <property type="entry name" value="RAB"/>
    <property type="match status" value="1"/>
</dbReference>
<dbReference type="InterPro" id="IPR027417">
    <property type="entry name" value="P-loop_NTPase"/>
</dbReference>
<dbReference type="GO" id="GO:0003925">
    <property type="term" value="F:G protein activity"/>
    <property type="evidence" value="ECO:0007669"/>
    <property type="project" value="UniProtKB-EC"/>
</dbReference>
<dbReference type="Gene3D" id="3.40.50.300">
    <property type="entry name" value="P-loop containing nucleotide triphosphate hydrolases"/>
    <property type="match status" value="1"/>
</dbReference>
<evidence type="ECO:0000256" key="1">
    <source>
        <dbReference type="ARBA" id="ARBA00008344"/>
    </source>
</evidence>
<evidence type="ECO:0000256" key="4">
    <source>
        <dbReference type="ARBA" id="ARBA00048098"/>
    </source>
</evidence>